<evidence type="ECO:0000256" key="5">
    <source>
        <dbReference type="ARBA" id="ARBA00022989"/>
    </source>
</evidence>
<keyword evidence="2 7" id="KW-0813">Transport</keyword>
<evidence type="ECO:0000256" key="6">
    <source>
        <dbReference type="ARBA" id="ARBA00023136"/>
    </source>
</evidence>
<dbReference type="InterPro" id="IPR035906">
    <property type="entry name" value="MetI-like_sf"/>
</dbReference>
<dbReference type="InterPro" id="IPR000515">
    <property type="entry name" value="MetI-like"/>
</dbReference>
<evidence type="ECO:0000313" key="11">
    <source>
        <dbReference type="Proteomes" id="UP000199323"/>
    </source>
</evidence>
<accession>A0A1I2MDZ8</accession>
<dbReference type="GO" id="GO:0055085">
    <property type="term" value="P:transmembrane transport"/>
    <property type="evidence" value="ECO:0007669"/>
    <property type="project" value="InterPro"/>
</dbReference>
<evidence type="ECO:0000259" key="9">
    <source>
        <dbReference type="PROSITE" id="PS50928"/>
    </source>
</evidence>
<keyword evidence="4 7" id="KW-0812">Transmembrane</keyword>
<dbReference type="PANTHER" id="PTHR43744:SF8">
    <property type="entry name" value="SN-GLYCEROL-3-PHOSPHATE TRANSPORT SYSTEM PERMEASE PROTEIN UGPE"/>
    <property type="match status" value="1"/>
</dbReference>
<name>A0A1I2MDZ8_9ACTN</name>
<feature type="transmembrane region" description="Helical" evidence="7">
    <location>
        <begin position="112"/>
        <end position="133"/>
    </location>
</feature>
<feature type="transmembrane region" description="Helical" evidence="7">
    <location>
        <begin position="176"/>
        <end position="193"/>
    </location>
</feature>
<dbReference type="Proteomes" id="UP000199323">
    <property type="component" value="Unassembled WGS sequence"/>
</dbReference>
<evidence type="ECO:0000313" key="10">
    <source>
        <dbReference type="EMBL" id="SFF89705.1"/>
    </source>
</evidence>
<protein>
    <submittedName>
        <fullName evidence="10">Carbohydrate ABC transporter membrane protein 2, CUT1 family</fullName>
    </submittedName>
</protein>
<dbReference type="PROSITE" id="PS50928">
    <property type="entry name" value="ABC_TM1"/>
    <property type="match status" value="1"/>
</dbReference>
<dbReference type="STRING" id="380248.SAMN05216251_13515"/>
<comment type="subcellular location">
    <subcellularLocation>
        <location evidence="1 7">Cell membrane</location>
        <topology evidence="1 7">Multi-pass membrane protein</topology>
    </subcellularLocation>
</comment>
<evidence type="ECO:0000256" key="8">
    <source>
        <dbReference type="SAM" id="MobiDB-lite"/>
    </source>
</evidence>
<dbReference type="Gene3D" id="1.10.3720.10">
    <property type="entry name" value="MetI-like"/>
    <property type="match status" value="1"/>
</dbReference>
<evidence type="ECO:0000256" key="4">
    <source>
        <dbReference type="ARBA" id="ARBA00022692"/>
    </source>
</evidence>
<feature type="region of interest" description="Disordered" evidence="8">
    <location>
        <begin position="1"/>
        <end position="28"/>
    </location>
</feature>
<dbReference type="PANTHER" id="PTHR43744">
    <property type="entry name" value="ABC TRANSPORTER PERMEASE PROTEIN MG189-RELATED-RELATED"/>
    <property type="match status" value="1"/>
</dbReference>
<dbReference type="OrthoDB" id="2063054at2"/>
<proteinExistence type="inferred from homology"/>
<keyword evidence="6 7" id="KW-0472">Membrane</keyword>
<dbReference type="GO" id="GO:0005886">
    <property type="term" value="C:plasma membrane"/>
    <property type="evidence" value="ECO:0007669"/>
    <property type="project" value="UniProtKB-SubCell"/>
</dbReference>
<dbReference type="AlphaFoldDB" id="A0A1I2MDZ8"/>
<keyword evidence="5 7" id="KW-1133">Transmembrane helix</keyword>
<evidence type="ECO:0000256" key="2">
    <source>
        <dbReference type="ARBA" id="ARBA00022448"/>
    </source>
</evidence>
<keyword evidence="3" id="KW-1003">Cell membrane</keyword>
<dbReference type="Pfam" id="PF00528">
    <property type="entry name" value="BPD_transp_1"/>
    <property type="match status" value="1"/>
</dbReference>
<dbReference type="SUPFAM" id="SSF161098">
    <property type="entry name" value="MetI-like"/>
    <property type="match status" value="1"/>
</dbReference>
<evidence type="ECO:0000256" key="7">
    <source>
        <dbReference type="RuleBase" id="RU363032"/>
    </source>
</evidence>
<feature type="transmembrane region" description="Helical" evidence="7">
    <location>
        <begin position="47"/>
        <end position="72"/>
    </location>
</feature>
<reference evidence="10 11" key="1">
    <citation type="submission" date="2016-10" db="EMBL/GenBank/DDBJ databases">
        <authorList>
            <person name="de Groot N.N."/>
        </authorList>
    </citation>
    <scope>NUCLEOTIDE SEQUENCE [LARGE SCALE GENOMIC DNA]</scope>
    <source>
        <strain evidence="10 11">CGMCC 4.3510</strain>
    </source>
</reference>
<feature type="domain" description="ABC transmembrane type-1" evidence="9">
    <location>
        <begin position="108"/>
        <end position="298"/>
    </location>
</feature>
<dbReference type="CDD" id="cd06261">
    <property type="entry name" value="TM_PBP2"/>
    <property type="match status" value="1"/>
</dbReference>
<evidence type="ECO:0000256" key="3">
    <source>
        <dbReference type="ARBA" id="ARBA00022475"/>
    </source>
</evidence>
<feature type="transmembrane region" description="Helical" evidence="7">
    <location>
        <begin position="277"/>
        <end position="297"/>
    </location>
</feature>
<feature type="transmembrane region" description="Helical" evidence="7">
    <location>
        <begin position="145"/>
        <end position="170"/>
    </location>
</feature>
<organism evidence="10 11">
    <name type="scientific">Actinacidiphila alni</name>
    <dbReference type="NCBI Taxonomy" id="380248"/>
    <lineage>
        <taxon>Bacteria</taxon>
        <taxon>Bacillati</taxon>
        <taxon>Actinomycetota</taxon>
        <taxon>Actinomycetes</taxon>
        <taxon>Kitasatosporales</taxon>
        <taxon>Streptomycetaceae</taxon>
        <taxon>Actinacidiphila</taxon>
    </lineage>
</organism>
<gene>
    <name evidence="10" type="ORF">SAMN05216251_13515</name>
</gene>
<evidence type="ECO:0000256" key="1">
    <source>
        <dbReference type="ARBA" id="ARBA00004651"/>
    </source>
</evidence>
<dbReference type="RefSeq" id="WP_093717707.1">
    <property type="nucleotide sequence ID" value="NZ_FONG01000035.1"/>
</dbReference>
<dbReference type="EMBL" id="FONG01000035">
    <property type="protein sequence ID" value="SFF89705.1"/>
    <property type="molecule type" value="Genomic_DNA"/>
</dbReference>
<keyword evidence="11" id="KW-1185">Reference proteome</keyword>
<comment type="similarity">
    <text evidence="7">Belongs to the binding-protein-dependent transport system permease family.</text>
</comment>
<sequence>MPTDTIRPHTAPGHLGPRKDGPDPGPPAGLRSAALTAVRYGARLGTVLSWTAVTIGAIAMIIPFLWMLGVAFRTNGDLYADPARLWPTHWTMHGVDAVLDQLPFGKLVLNTFVFAGGTTVILLLFDSMTAFALARLKFRGQNVVFLLILATLMVPFQVTLVPVFLTLFHLGWLNSYQGLIIPRATSALGIFLLRQFFMQLPRELDDAARIDGAGDFTVYWRIILPNAKPALASLFIIQFAALWNDFLWPLVVTNNIDMQTLPAALTLFSSQSGVDHAALMAGAAISLSPLAIAFLVLQRFFVQGVATTGIK</sequence>